<feature type="compositionally biased region" description="Acidic residues" evidence="1">
    <location>
        <begin position="383"/>
        <end position="396"/>
    </location>
</feature>
<gene>
    <name evidence="2" type="ORF">R1flu_000381</name>
</gene>
<evidence type="ECO:0000313" key="3">
    <source>
        <dbReference type="Proteomes" id="UP001605036"/>
    </source>
</evidence>
<protein>
    <submittedName>
        <fullName evidence="2">Uncharacterized protein</fullName>
    </submittedName>
</protein>
<evidence type="ECO:0000256" key="1">
    <source>
        <dbReference type="SAM" id="MobiDB-lite"/>
    </source>
</evidence>
<comment type="caution">
    <text evidence="2">The sequence shown here is derived from an EMBL/GenBank/DDBJ whole genome shotgun (WGS) entry which is preliminary data.</text>
</comment>
<feature type="region of interest" description="Disordered" evidence="1">
    <location>
        <begin position="347"/>
        <end position="396"/>
    </location>
</feature>
<dbReference type="Proteomes" id="UP001605036">
    <property type="component" value="Unassembled WGS sequence"/>
</dbReference>
<reference evidence="2 3" key="1">
    <citation type="submission" date="2024-09" db="EMBL/GenBank/DDBJ databases">
        <title>Chromosome-scale assembly of Riccia fluitans.</title>
        <authorList>
            <person name="Paukszto L."/>
            <person name="Sawicki J."/>
            <person name="Karawczyk K."/>
            <person name="Piernik-Szablinska J."/>
            <person name="Szczecinska M."/>
            <person name="Mazdziarz M."/>
        </authorList>
    </citation>
    <scope>NUCLEOTIDE SEQUENCE [LARGE SCALE GENOMIC DNA]</scope>
    <source>
        <strain evidence="2">Rf_01</strain>
        <tissue evidence="2">Aerial parts of the thallus</tissue>
    </source>
</reference>
<proteinExistence type="predicted"/>
<evidence type="ECO:0000313" key="2">
    <source>
        <dbReference type="EMBL" id="KAL2620176.1"/>
    </source>
</evidence>
<name>A0ABD1Y0N0_9MARC</name>
<dbReference type="AlphaFoldDB" id="A0ABD1Y0N0"/>
<accession>A0ABD1Y0N0</accession>
<dbReference type="EMBL" id="JBHFFA010000006">
    <property type="protein sequence ID" value="KAL2620176.1"/>
    <property type="molecule type" value="Genomic_DNA"/>
</dbReference>
<organism evidence="2 3">
    <name type="scientific">Riccia fluitans</name>
    <dbReference type="NCBI Taxonomy" id="41844"/>
    <lineage>
        <taxon>Eukaryota</taxon>
        <taxon>Viridiplantae</taxon>
        <taxon>Streptophyta</taxon>
        <taxon>Embryophyta</taxon>
        <taxon>Marchantiophyta</taxon>
        <taxon>Marchantiopsida</taxon>
        <taxon>Marchantiidae</taxon>
        <taxon>Marchantiales</taxon>
        <taxon>Ricciaceae</taxon>
        <taxon>Riccia</taxon>
    </lineage>
</organism>
<sequence length="396" mass="45543">MRQWETEEILMANCPSSIPGAKTTTGLLRIWARARARLEISRSEFGESSAEVTINIGEQQGWFTTERAKAIKTTLRRHRIKTTGQWMDWAVGNDARRPLPWPEHIAVEVGLELFPTSTPVQLLPWNWKTKKKKGDWFSVTTKECRTLVGLPRRTAEALNRKWRRTEGIRQWRKRFQRISKSKLVTKEKLWLWKVLNLGMPMLDRMQKIGHGDGVYARCRSDIETPEHMWWQCRDTSDRWREFRYLTEELSCHIPRSDCFINMVDAAFRGLDMSKIVPFTLLTRAIWLDRNQMTYAQKRVHTPVAITIRFAAEMTKSLRGRFDPSTKVAKQLDSAEKTLLIAASRAGGREITTEKTTQGGEAGGIEAPGGERLETLSLNSSHGDDEEEDADSEVEGQ</sequence>
<keyword evidence="3" id="KW-1185">Reference proteome</keyword>